<dbReference type="Proteomes" id="UP000638560">
    <property type="component" value="Unassembled WGS sequence"/>
</dbReference>
<evidence type="ECO:0000256" key="1">
    <source>
        <dbReference type="SAM" id="MobiDB-lite"/>
    </source>
</evidence>
<proteinExistence type="predicted"/>
<sequence>MYALPPPETVQPEPPHLPPHDLRYDPAQQAAAADLRSQVVRRLRAMNAMHAQHAWDRRYADPLCPFGLAFLYYEPDPRQPLYTLRTGTRLFLLADAPAELPRLLYEVAHQAFTLRQQGGDPYTTMTDRRDDLSPQARHLGVGVSSLDSRWATWPQIQRTADGVTDVPGRAIAYLDDGTSLLVDRGARVQYDEVRIRSTQTLTTAMDPAPLLWSFASSVEDLVDAQDPLGRQGVIDVFRRLADLHRAVAGGA</sequence>
<feature type="compositionally biased region" description="Pro residues" evidence="1">
    <location>
        <begin position="1"/>
        <end position="17"/>
    </location>
</feature>
<gene>
    <name evidence="2" type="ORF">I0C86_27790</name>
</gene>
<organism evidence="2 3">
    <name type="scientific">Plantactinospora alkalitolerans</name>
    <dbReference type="NCBI Taxonomy" id="2789879"/>
    <lineage>
        <taxon>Bacteria</taxon>
        <taxon>Bacillati</taxon>
        <taxon>Actinomycetota</taxon>
        <taxon>Actinomycetes</taxon>
        <taxon>Micromonosporales</taxon>
        <taxon>Micromonosporaceae</taxon>
        <taxon>Plantactinospora</taxon>
    </lineage>
</organism>
<reference evidence="2 3" key="1">
    <citation type="submission" date="2020-11" db="EMBL/GenBank/DDBJ databases">
        <title>A novel isolate from a Black sea contaminated sediment with potential to produce alkanes: Plantactinospora alkalitolerans sp. nov.</title>
        <authorList>
            <person name="Carro L."/>
            <person name="Veyisoglu A."/>
            <person name="Guven K."/>
            <person name="Schumann P."/>
            <person name="Klenk H.-P."/>
            <person name="Sahin N."/>
        </authorList>
    </citation>
    <scope>NUCLEOTIDE SEQUENCE [LARGE SCALE GENOMIC DNA]</scope>
    <source>
        <strain evidence="2 3">S1510</strain>
    </source>
</reference>
<dbReference type="EMBL" id="JADPUN010000247">
    <property type="protein sequence ID" value="MBF9132729.1"/>
    <property type="molecule type" value="Genomic_DNA"/>
</dbReference>
<keyword evidence="3" id="KW-1185">Reference proteome</keyword>
<evidence type="ECO:0000313" key="2">
    <source>
        <dbReference type="EMBL" id="MBF9132729.1"/>
    </source>
</evidence>
<feature type="region of interest" description="Disordered" evidence="1">
    <location>
        <begin position="1"/>
        <end position="20"/>
    </location>
</feature>
<comment type="caution">
    <text evidence="2">The sequence shown here is derived from an EMBL/GenBank/DDBJ whole genome shotgun (WGS) entry which is preliminary data.</text>
</comment>
<accession>A0ABS0H3L9</accession>
<evidence type="ECO:0000313" key="3">
    <source>
        <dbReference type="Proteomes" id="UP000638560"/>
    </source>
</evidence>
<protein>
    <submittedName>
        <fullName evidence="2">Uncharacterized protein</fullName>
    </submittedName>
</protein>
<name>A0ABS0H3L9_9ACTN</name>
<dbReference type="RefSeq" id="WP_196204254.1">
    <property type="nucleotide sequence ID" value="NZ_JADPUN010000247.1"/>
</dbReference>